<dbReference type="OrthoDB" id="341421at2759"/>
<dbReference type="PANTHER" id="PTHR13271">
    <property type="entry name" value="UNCHARACTERIZED PUTATIVE METHYLTRANSFERASE"/>
    <property type="match status" value="1"/>
</dbReference>
<evidence type="ECO:0000256" key="3">
    <source>
        <dbReference type="ARBA" id="ARBA00022691"/>
    </source>
</evidence>
<evidence type="ECO:0000256" key="1">
    <source>
        <dbReference type="ARBA" id="ARBA00022603"/>
    </source>
</evidence>
<dbReference type="STRING" id="1353952.A0A165E7V3"/>
<dbReference type="Gene3D" id="3.90.1410.10">
    <property type="entry name" value="set domain protein methyltransferase, domain 1"/>
    <property type="match status" value="1"/>
</dbReference>
<dbReference type="AlphaFoldDB" id="A0A165E7V3"/>
<dbReference type="GO" id="GO:0032259">
    <property type="term" value="P:methylation"/>
    <property type="evidence" value="ECO:0007669"/>
    <property type="project" value="UniProtKB-KW"/>
</dbReference>
<dbReference type="EMBL" id="KV424017">
    <property type="protein sequence ID" value="KZT54286.1"/>
    <property type="molecule type" value="Genomic_DNA"/>
</dbReference>
<organism evidence="4 5">
    <name type="scientific">Calocera cornea HHB12733</name>
    <dbReference type="NCBI Taxonomy" id="1353952"/>
    <lineage>
        <taxon>Eukaryota</taxon>
        <taxon>Fungi</taxon>
        <taxon>Dikarya</taxon>
        <taxon>Basidiomycota</taxon>
        <taxon>Agaricomycotina</taxon>
        <taxon>Dacrymycetes</taxon>
        <taxon>Dacrymycetales</taxon>
        <taxon>Dacrymycetaceae</taxon>
        <taxon>Calocera</taxon>
    </lineage>
</organism>
<dbReference type="Proteomes" id="UP000076842">
    <property type="component" value="Unassembled WGS sequence"/>
</dbReference>
<accession>A0A165E7V3</accession>
<keyword evidence="1" id="KW-0489">Methyltransferase</keyword>
<evidence type="ECO:0000313" key="5">
    <source>
        <dbReference type="Proteomes" id="UP000076842"/>
    </source>
</evidence>
<proteinExistence type="predicted"/>
<dbReference type="GO" id="GO:0016279">
    <property type="term" value="F:protein-lysine N-methyltransferase activity"/>
    <property type="evidence" value="ECO:0007669"/>
    <property type="project" value="InterPro"/>
</dbReference>
<gene>
    <name evidence="4" type="ORF">CALCODRAFT_500024</name>
</gene>
<dbReference type="InterPro" id="IPR046341">
    <property type="entry name" value="SET_dom_sf"/>
</dbReference>
<protein>
    <submittedName>
        <fullName evidence="4">SET domain-containing protein</fullName>
    </submittedName>
</protein>
<evidence type="ECO:0000313" key="4">
    <source>
        <dbReference type="EMBL" id="KZT54286.1"/>
    </source>
</evidence>
<dbReference type="CDD" id="cd19177">
    <property type="entry name" value="SET_SETD4"/>
    <property type="match status" value="1"/>
</dbReference>
<name>A0A165E7V3_9BASI</name>
<dbReference type="FunCoup" id="A0A165E7V3">
    <property type="interactions" value="116"/>
</dbReference>
<keyword evidence="2" id="KW-0808">Transferase</keyword>
<keyword evidence="5" id="KW-1185">Reference proteome</keyword>
<dbReference type="PANTHER" id="PTHR13271:SF47">
    <property type="entry name" value="ACTIN-HISTIDINE N-METHYLTRANSFERASE"/>
    <property type="match status" value="1"/>
</dbReference>
<dbReference type="SUPFAM" id="SSF82199">
    <property type="entry name" value="SET domain"/>
    <property type="match status" value="1"/>
</dbReference>
<reference evidence="4 5" key="1">
    <citation type="journal article" date="2016" name="Mol. Biol. Evol.">
        <title>Comparative Genomics of Early-Diverging Mushroom-Forming Fungi Provides Insights into the Origins of Lignocellulose Decay Capabilities.</title>
        <authorList>
            <person name="Nagy L.G."/>
            <person name="Riley R."/>
            <person name="Tritt A."/>
            <person name="Adam C."/>
            <person name="Daum C."/>
            <person name="Floudas D."/>
            <person name="Sun H."/>
            <person name="Yadav J.S."/>
            <person name="Pangilinan J."/>
            <person name="Larsson K.H."/>
            <person name="Matsuura K."/>
            <person name="Barry K."/>
            <person name="Labutti K."/>
            <person name="Kuo R."/>
            <person name="Ohm R.A."/>
            <person name="Bhattacharya S.S."/>
            <person name="Shirouzu T."/>
            <person name="Yoshinaga Y."/>
            <person name="Martin F.M."/>
            <person name="Grigoriev I.V."/>
            <person name="Hibbett D.S."/>
        </authorList>
    </citation>
    <scope>NUCLEOTIDE SEQUENCE [LARGE SCALE GENOMIC DNA]</scope>
    <source>
        <strain evidence="4 5">HHB12733</strain>
    </source>
</reference>
<evidence type="ECO:0000256" key="2">
    <source>
        <dbReference type="ARBA" id="ARBA00022679"/>
    </source>
</evidence>
<sequence length="417" mass="46237">MDTRPDSLCVQWAETPGAGRGLIAVKDIPALRSLFYVPAGALMNARTLAPFFPANTIPSPGNARSTLSAVQALSLYLAANRYDQTCPWAPYIKVLPVEFHDHPLNAVLIQRYSSEMRPREPRARHAALSMAPPAFLSLLHEAAARFEQDFEAVKACLARHRDLFGLNGEVDVVQFIWGWLNVNTRQVWTALDLSKCDNITLAPIFDMCNHTPGSGGKLMPVSSRKAVCLHVPYDLKKGDEVYIQYGFHGNAKLLAEYGFMLHSKESSAWTVSVVDLMVPMFEAKGPHGKDMLACLEQHGYLAREFALHLRPEPPSPSYGLIVALRLLHSASSSEDYVMWFQMLWSGQFSETHPGVDQAVSNSLRDMCDVLIKRAEHALGLLEDARLGSEDVKALWHEELIVAAAVKRSLSSGLIDFD</sequence>
<dbReference type="InterPro" id="IPR050600">
    <property type="entry name" value="SETD3_SETD6_MTase"/>
</dbReference>
<dbReference type="InterPro" id="IPR044429">
    <property type="entry name" value="SETD4_SET"/>
</dbReference>
<dbReference type="InParanoid" id="A0A165E7V3"/>
<keyword evidence="3" id="KW-0949">S-adenosyl-L-methionine</keyword>